<sequence>MKMKETNNIELIKNLIGFIHGDDDVIYHTEIVKRRKDHPNLSMKKDSVSLGHYYIKSLDQYERVTEEIKNICDVTGARAYINLNAKSIESIGRFFSKEVAELSSTDSYKKMMSIYPSCVGKQTVKKGYNKMWLIDCDGINVIQDRELVNHLITLRPIGEDKVIEYIPTPNGYHLITKPFDLGRFDIDFLKMDDVKKNSPTLLYSPILKK</sequence>
<organism evidence="1 2">
    <name type="scientific">Tenacibaculum phage pT24</name>
    <dbReference type="NCBI Taxonomy" id="1880590"/>
    <lineage>
        <taxon>Viruses</taxon>
        <taxon>Duplodnaviria</taxon>
        <taxon>Heunggongvirae</taxon>
        <taxon>Uroviricota</taxon>
        <taxon>Caudoviricetes</taxon>
        <taxon>Kungbxnavirus</taxon>
        <taxon>Kungbxnavirus pT24</taxon>
    </lineage>
</organism>
<dbReference type="EMBL" id="LC168164">
    <property type="protein sequence ID" value="BAV39387.1"/>
    <property type="molecule type" value="Genomic_DNA"/>
</dbReference>
<dbReference type="Proteomes" id="UP000224877">
    <property type="component" value="Segment"/>
</dbReference>
<name>A0A1B4XX55_9CAUD</name>
<reference evidence="1 2" key="1">
    <citation type="submission" date="2016-07" db="EMBL/GenBank/DDBJ databases">
        <title>Characterization of three bacteriophages infecting bacteria isolated from shrimp culture pond water.</title>
        <authorList>
            <person name="Khoa H.V."/>
        </authorList>
    </citation>
    <scope>NUCLEOTIDE SEQUENCE [LARGE SCALE GENOMIC DNA]</scope>
</reference>
<evidence type="ECO:0000313" key="2">
    <source>
        <dbReference type="Proteomes" id="UP000224877"/>
    </source>
</evidence>
<keyword evidence="2" id="KW-1185">Reference proteome</keyword>
<protein>
    <submittedName>
        <fullName evidence="1">Uncharacterized protein</fullName>
    </submittedName>
</protein>
<accession>A0A1B4XX55</accession>
<evidence type="ECO:0000313" key="1">
    <source>
        <dbReference type="EMBL" id="BAV39387.1"/>
    </source>
</evidence>
<gene>
    <name evidence="1" type="ORF">BPT24_270</name>
</gene>
<proteinExistence type="predicted"/>